<comment type="caution">
    <text evidence="2">The sequence shown here is derived from an EMBL/GenBank/DDBJ whole genome shotgun (WGS) entry which is preliminary data.</text>
</comment>
<feature type="transmembrane region" description="Helical" evidence="1">
    <location>
        <begin position="109"/>
        <end position="129"/>
    </location>
</feature>
<sequence>MQSAGAIALCVLMLLAGRSPIRRYRSAMWVLIGRLAGGNAIGAVVYPFAVQRLTLGTVAAFVVIGYLSVGITRIWRMRATAWGFKHLCGRVLVLGGVIMLNRPQGEIEVVGILCAAVSAWCAWNTVTVLGRMKKHGQEDQGATIANLLAAPPLFVAVFALRGGEWMSWGLFSVAGLAGLLTLLLPVLLMNAALRRSSELDVAMMQSLSSPIHALVAQVGTAMGALASNQRLTFGEWAAILLVAGAAIGVSSLKEPSDGMLHDGKQHSGNGRRR</sequence>
<keyword evidence="3" id="KW-1185">Reference proteome</keyword>
<keyword evidence="1" id="KW-0472">Membrane</keyword>
<evidence type="ECO:0008006" key="4">
    <source>
        <dbReference type="Google" id="ProtNLM"/>
    </source>
</evidence>
<feature type="transmembrane region" description="Helical" evidence="1">
    <location>
        <begin position="166"/>
        <end position="188"/>
    </location>
</feature>
<accession>A0ABN3JYM7</accession>
<keyword evidence="1" id="KW-0812">Transmembrane</keyword>
<evidence type="ECO:0000313" key="3">
    <source>
        <dbReference type="Proteomes" id="UP001501231"/>
    </source>
</evidence>
<feature type="transmembrane region" description="Helical" evidence="1">
    <location>
        <begin position="141"/>
        <end position="160"/>
    </location>
</feature>
<evidence type="ECO:0000256" key="1">
    <source>
        <dbReference type="SAM" id="Phobius"/>
    </source>
</evidence>
<reference evidence="2 3" key="1">
    <citation type="journal article" date="2019" name="Int. J. Syst. Evol. Microbiol.">
        <title>The Global Catalogue of Microorganisms (GCM) 10K type strain sequencing project: providing services to taxonomists for standard genome sequencing and annotation.</title>
        <authorList>
            <consortium name="The Broad Institute Genomics Platform"/>
            <consortium name="The Broad Institute Genome Sequencing Center for Infectious Disease"/>
            <person name="Wu L."/>
            <person name="Ma J."/>
        </authorList>
    </citation>
    <scope>NUCLEOTIDE SEQUENCE [LARGE SCALE GENOMIC DNA]</scope>
    <source>
        <strain evidence="2 3">JCM 3325</strain>
    </source>
</reference>
<feature type="transmembrane region" description="Helical" evidence="1">
    <location>
        <begin position="53"/>
        <end position="75"/>
    </location>
</feature>
<dbReference type="EMBL" id="BAAARW010000027">
    <property type="protein sequence ID" value="GAA2444265.1"/>
    <property type="molecule type" value="Genomic_DNA"/>
</dbReference>
<keyword evidence="1" id="KW-1133">Transmembrane helix</keyword>
<protein>
    <recommendedName>
        <fullName evidence="4">EamA domain-containing protein</fullName>
    </recommendedName>
</protein>
<evidence type="ECO:0000313" key="2">
    <source>
        <dbReference type="EMBL" id="GAA2444265.1"/>
    </source>
</evidence>
<feature type="transmembrane region" description="Helical" evidence="1">
    <location>
        <begin position="233"/>
        <end position="252"/>
    </location>
</feature>
<feature type="transmembrane region" description="Helical" evidence="1">
    <location>
        <begin position="209"/>
        <end position="227"/>
    </location>
</feature>
<dbReference type="Proteomes" id="UP001501231">
    <property type="component" value="Unassembled WGS sequence"/>
</dbReference>
<name>A0ABN3JYM7_9ACTN</name>
<gene>
    <name evidence="2" type="ORF">GCM10010191_71220</name>
</gene>
<organism evidence="2 3">
    <name type="scientific">Actinomadura vinacea</name>
    <dbReference type="NCBI Taxonomy" id="115336"/>
    <lineage>
        <taxon>Bacteria</taxon>
        <taxon>Bacillati</taxon>
        <taxon>Actinomycetota</taxon>
        <taxon>Actinomycetes</taxon>
        <taxon>Streptosporangiales</taxon>
        <taxon>Thermomonosporaceae</taxon>
        <taxon>Actinomadura</taxon>
    </lineage>
</organism>
<proteinExistence type="predicted"/>